<organism evidence="2 3">
    <name type="scientific">Cetraspora pellucida</name>
    <dbReference type="NCBI Taxonomy" id="1433469"/>
    <lineage>
        <taxon>Eukaryota</taxon>
        <taxon>Fungi</taxon>
        <taxon>Fungi incertae sedis</taxon>
        <taxon>Mucoromycota</taxon>
        <taxon>Glomeromycotina</taxon>
        <taxon>Glomeromycetes</taxon>
        <taxon>Diversisporales</taxon>
        <taxon>Gigasporaceae</taxon>
        <taxon>Cetraspora</taxon>
    </lineage>
</organism>
<proteinExistence type="predicted"/>
<feature type="region of interest" description="Disordered" evidence="1">
    <location>
        <begin position="104"/>
        <end position="149"/>
    </location>
</feature>
<dbReference type="OrthoDB" id="6247875at2759"/>
<dbReference type="Proteomes" id="UP000789759">
    <property type="component" value="Unassembled WGS sequence"/>
</dbReference>
<evidence type="ECO:0000313" key="2">
    <source>
        <dbReference type="EMBL" id="CAG8503875.1"/>
    </source>
</evidence>
<protein>
    <submittedName>
        <fullName evidence="2">883_t:CDS:1</fullName>
    </submittedName>
</protein>
<name>A0A9N8ZQ53_9GLOM</name>
<sequence>MEIKQEGSQACRTEQGNVTSSEQHFLQDSTSKISRIDKSSQLITNNQKSSQNTRKTGSNSKKCRLNGGSLTFSKSYDVKVPRTPNVFIIYHRTKSKELAKIKTKAQTASDERHPWQRYSAKASDFDSKDASQVPLEHRKQASMESAFSV</sequence>
<evidence type="ECO:0000256" key="1">
    <source>
        <dbReference type="SAM" id="MobiDB-lite"/>
    </source>
</evidence>
<reference evidence="2" key="1">
    <citation type="submission" date="2021-06" db="EMBL/GenBank/DDBJ databases">
        <authorList>
            <person name="Kallberg Y."/>
            <person name="Tangrot J."/>
            <person name="Rosling A."/>
        </authorList>
    </citation>
    <scope>NUCLEOTIDE SEQUENCE</scope>
    <source>
        <strain evidence="2">FL966</strain>
    </source>
</reference>
<feature type="compositionally biased region" description="Polar residues" evidence="1">
    <location>
        <begin position="1"/>
        <end position="60"/>
    </location>
</feature>
<gene>
    <name evidence="2" type="ORF">CPELLU_LOCUS2585</name>
</gene>
<feature type="region of interest" description="Disordered" evidence="1">
    <location>
        <begin position="1"/>
        <end position="64"/>
    </location>
</feature>
<comment type="caution">
    <text evidence="2">The sequence shown here is derived from an EMBL/GenBank/DDBJ whole genome shotgun (WGS) entry which is preliminary data.</text>
</comment>
<feature type="compositionally biased region" description="Basic and acidic residues" evidence="1">
    <location>
        <begin position="123"/>
        <end position="141"/>
    </location>
</feature>
<evidence type="ECO:0000313" key="3">
    <source>
        <dbReference type="Proteomes" id="UP000789759"/>
    </source>
</evidence>
<dbReference type="AlphaFoldDB" id="A0A9N8ZQ53"/>
<keyword evidence="3" id="KW-1185">Reference proteome</keyword>
<dbReference type="EMBL" id="CAJVQA010001136">
    <property type="protein sequence ID" value="CAG8503875.1"/>
    <property type="molecule type" value="Genomic_DNA"/>
</dbReference>
<accession>A0A9N8ZQ53</accession>